<evidence type="ECO:0000313" key="3">
    <source>
        <dbReference type="Proteomes" id="UP000027120"/>
    </source>
</evidence>
<evidence type="ECO:0000313" key="2">
    <source>
        <dbReference type="EMBL" id="KDO47967.1"/>
    </source>
</evidence>
<dbReference type="InterPro" id="IPR001810">
    <property type="entry name" value="F-box_dom"/>
</dbReference>
<organism evidence="2 3">
    <name type="scientific">Citrus sinensis</name>
    <name type="common">Sweet orange</name>
    <name type="synonym">Citrus aurantium var. sinensis</name>
    <dbReference type="NCBI Taxonomy" id="2711"/>
    <lineage>
        <taxon>Eukaryota</taxon>
        <taxon>Viridiplantae</taxon>
        <taxon>Streptophyta</taxon>
        <taxon>Embryophyta</taxon>
        <taxon>Tracheophyta</taxon>
        <taxon>Spermatophyta</taxon>
        <taxon>Magnoliopsida</taxon>
        <taxon>eudicotyledons</taxon>
        <taxon>Gunneridae</taxon>
        <taxon>Pentapetalae</taxon>
        <taxon>rosids</taxon>
        <taxon>malvids</taxon>
        <taxon>Sapindales</taxon>
        <taxon>Rutaceae</taxon>
        <taxon>Aurantioideae</taxon>
        <taxon>Citrus</taxon>
    </lineage>
</organism>
<dbReference type="STRING" id="2711.A0A067E9R1"/>
<dbReference type="InterPro" id="IPR036047">
    <property type="entry name" value="F-box-like_dom_sf"/>
</dbReference>
<dbReference type="EMBL" id="KK785158">
    <property type="protein sequence ID" value="KDO47967.1"/>
    <property type="molecule type" value="Genomic_DNA"/>
</dbReference>
<keyword evidence="3" id="KW-1185">Reference proteome</keyword>
<dbReference type="SUPFAM" id="SSF81383">
    <property type="entry name" value="F-box domain"/>
    <property type="match status" value="1"/>
</dbReference>
<dbReference type="PANTHER" id="PTHR31672">
    <property type="entry name" value="BNACNNG10540D PROTEIN"/>
    <property type="match status" value="1"/>
</dbReference>
<proteinExistence type="predicted"/>
<feature type="domain" description="F-box" evidence="1">
    <location>
        <begin position="1"/>
        <end position="48"/>
    </location>
</feature>
<protein>
    <recommendedName>
        <fullName evidence="1">F-box domain-containing protein</fullName>
    </recommendedName>
</protein>
<dbReference type="SMART" id="SM00256">
    <property type="entry name" value="FBOX"/>
    <property type="match status" value="1"/>
</dbReference>
<dbReference type="InterPro" id="IPR013187">
    <property type="entry name" value="F-box-assoc_dom_typ3"/>
</dbReference>
<dbReference type="KEGG" id="cit:102625096"/>
<dbReference type="Pfam" id="PF08268">
    <property type="entry name" value="FBA_3"/>
    <property type="match status" value="1"/>
</dbReference>
<dbReference type="CDD" id="cd22157">
    <property type="entry name" value="F-box_AtFBW1-like"/>
    <property type="match status" value="1"/>
</dbReference>
<evidence type="ECO:0000259" key="1">
    <source>
        <dbReference type="PROSITE" id="PS50181"/>
    </source>
</evidence>
<dbReference type="NCBIfam" id="TIGR01640">
    <property type="entry name" value="F_box_assoc_1"/>
    <property type="match status" value="1"/>
</dbReference>
<dbReference type="Pfam" id="PF12937">
    <property type="entry name" value="F-box-like"/>
    <property type="match status" value="1"/>
</dbReference>
<dbReference type="InterPro" id="IPR017451">
    <property type="entry name" value="F-box-assoc_interact_dom"/>
</dbReference>
<dbReference type="Proteomes" id="UP000027120">
    <property type="component" value="Unassembled WGS sequence"/>
</dbReference>
<dbReference type="InterPro" id="IPR050796">
    <property type="entry name" value="SCF_F-box_component"/>
</dbReference>
<dbReference type="PaxDb" id="2711-XP_006486978.1"/>
<dbReference type="AlphaFoldDB" id="A0A067E9R1"/>
<dbReference type="Gene3D" id="1.20.1280.50">
    <property type="match status" value="1"/>
</dbReference>
<name>A0A067E9R1_CITSI</name>
<gene>
    <name evidence="2" type="ORF">CISIN_1g010569mg</name>
</gene>
<dbReference type="PROSITE" id="PS50181">
    <property type="entry name" value="FBOX"/>
    <property type="match status" value="1"/>
</dbReference>
<dbReference type="PANTHER" id="PTHR31672:SF13">
    <property type="entry name" value="F-BOX PROTEIN CPR30-LIKE"/>
    <property type="match status" value="1"/>
</dbReference>
<dbReference type="eggNOG" id="ENOG502S2YF">
    <property type="taxonomic scope" value="Eukaryota"/>
</dbReference>
<accession>A0A067E9R1</accession>
<reference evidence="2 3" key="1">
    <citation type="submission" date="2014-04" db="EMBL/GenBank/DDBJ databases">
        <authorList>
            <consortium name="International Citrus Genome Consortium"/>
            <person name="Gmitter F."/>
            <person name="Chen C."/>
            <person name="Farmerie W."/>
            <person name="Harkins T."/>
            <person name="Desany B."/>
            <person name="Mohiuddin M."/>
            <person name="Kodira C."/>
            <person name="Borodovsky M."/>
            <person name="Lomsadze A."/>
            <person name="Burns P."/>
            <person name="Jenkins J."/>
            <person name="Prochnik S."/>
            <person name="Shu S."/>
            <person name="Chapman J."/>
            <person name="Pitluck S."/>
            <person name="Schmutz J."/>
            <person name="Rokhsar D."/>
        </authorList>
    </citation>
    <scope>NUCLEOTIDE SEQUENCE</scope>
</reference>
<sequence>MSDYLPDEVLANIFFKLPAKTVLDCRCVCKVWCSIISDSNFLSNYNKLSFNNNKNNKRLLLSHYDSKQRKEIFTLHSDDKSFGQKFEELELPFDHGLSNYMIIGFCCGLVCLLEISKAGRSPVSILFWNPSVGYSFKPFPIEPPVGRILQPYSRRGYGPSIKFNGEEAFLSCFGFGFDPKSNDYKVVRIVYRLENTCEGSKRVIEVVDVFTLGTGEWENITESAPSYVIKQDSAHVCVNGALHWIGYYEGSDERLVSQLIIAVFGLNDEVFKEFKLPDNVMRESNELGVGERQKISVGLINQSLALIHYHTNANTYVQFFYRCCIWVMNEHGVAESWTKLYDVHSHLGLGKILGLRRNGEVLVGTVEKGKLSAINPKGGRRSRNMNVRGEPWSFYMDAFMECLIIYKKVNGVPTMSTYAGATTSRRTLGVRTSSYKWAPGLGTSSYKQALGFGTSSYEQALGAGTSGVKMTEKGKEIIEEEEEEQGLWLDLGLMFAYHRHFALGRME</sequence>